<protein>
    <submittedName>
        <fullName evidence="2">Uncharacterized protein</fullName>
    </submittedName>
</protein>
<gene>
    <name evidence="2" type="ORF">CRHIZ90672A_00010137</name>
</gene>
<comment type="caution">
    <text evidence="2">The sequence shown here is derived from an EMBL/GenBank/DDBJ whole genome shotgun (WGS) entry which is preliminary data.</text>
</comment>
<evidence type="ECO:0000313" key="2">
    <source>
        <dbReference type="EMBL" id="CAH0019420.1"/>
    </source>
</evidence>
<organism evidence="2 3">
    <name type="scientific">Clonostachys rhizophaga</name>
    <dbReference type="NCBI Taxonomy" id="160324"/>
    <lineage>
        <taxon>Eukaryota</taxon>
        <taxon>Fungi</taxon>
        <taxon>Dikarya</taxon>
        <taxon>Ascomycota</taxon>
        <taxon>Pezizomycotina</taxon>
        <taxon>Sordariomycetes</taxon>
        <taxon>Hypocreomycetidae</taxon>
        <taxon>Hypocreales</taxon>
        <taxon>Bionectriaceae</taxon>
        <taxon>Clonostachys</taxon>
    </lineage>
</organism>
<dbReference type="AlphaFoldDB" id="A0A9N9YIP5"/>
<name>A0A9N9YIP5_9HYPO</name>
<reference evidence="2" key="1">
    <citation type="submission" date="2021-10" db="EMBL/GenBank/DDBJ databases">
        <authorList>
            <person name="Piombo E."/>
        </authorList>
    </citation>
    <scope>NUCLEOTIDE SEQUENCE</scope>
</reference>
<feature type="region of interest" description="Disordered" evidence="1">
    <location>
        <begin position="1"/>
        <end position="26"/>
    </location>
</feature>
<proteinExistence type="predicted"/>
<evidence type="ECO:0000256" key="1">
    <source>
        <dbReference type="SAM" id="MobiDB-lite"/>
    </source>
</evidence>
<dbReference type="Proteomes" id="UP000696573">
    <property type="component" value="Unassembled WGS sequence"/>
</dbReference>
<accession>A0A9N9YIP5</accession>
<sequence length="139" mass="14306">MAAAGGVGESERYLSKGSKGEATSWGHPQACSAVLCPRRRTVDHSVTAVAEGSGPPTTVDAENGSSHPCPRAAQVTRPTVSQWRPTGEPYLQVPATHPSVCLSVAGPLDTGPGLAAMQCDTTRLAIPPTQKNPNPGRAL</sequence>
<dbReference type="EMBL" id="CABFNQ020000555">
    <property type="protein sequence ID" value="CAH0019420.1"/>
    <property type="molecule type" value="Genomic_DNA"/>
</dbReference>
<feature type="region of interest" description="Disordered" evidence="1">
    <location>
        <begin position="48"/>
        <end position="84"/>
    </location>
</feature>
<evidence type="ECO:0000313" key="3">
    <source>
        <dbReference type="Proteomes" id="UP000696573"/>
    </source>
</evidence>
<keyword evidence="3" id="KW-1185">Reference proteome</keyword>